<gene>
    <name evidence="2" type="ORF">FEZ63_20875</name>
</gene>
<evidence type="ECO:0000259" key="1">
    <source>
        <dbReference type="Pfam" id="PF01636"/>
    </source>
</evidence>
<accession>A0A5N3P5A5</accession>
<evidence type="ECO:0000313" key="3">
    <source>
        <dbReference type="Proteomes" id="UP000325684"/>
    </source>
</evidence>
<name>A0A5N3P5A5_9HYPH</name>
<dbReference type="Proteomes" id="UP000325684">
    <property type="component" value="Unassembled WGS sequence"/>
</dbReference>
<dbReference type="AlphaFoldDB" id="A0A5N3P5A5"/>
<organism evidence="2 3">
    <name type="scientific">Microvirga brassicacearum</name>
    <dbReference type="NCBI Taxonomy" id="2580413"/>
    <lineage>
        <taxon>Bacteria</taxon>
        <taxon>Pseudomonadati</taxon>
        <taxon>Pseudomonadota</taxon>
        <taxon>Alphaproteobacteria</taxon>
        <taxon>Hyphomicrobiales</taxon>
        <taxon>Methylobacteriaceae</taxon>
        <taxon>Microvirga</taxon>
    </lineage>
</organism>
<dbReference type="RefSeq" id="WP_150948126.1">
    <property type="nucleotide sequence ID" value="NZ_VCMV01000054.1"/>
</dbReference>
<sequence length="164" mass="18210">MSDIDKDWLSSKYARCFTEVALVVGGVNRTYRVREGAAVFYLRLYRSFGRPLGQITAEANLLTRFPECAHVGVSRPVATTDGAYVIGMVWDGSLRHACLSQTAEGEQIEFNPAHMARFGASIANLHLAMPALLTVKSESSTRSQLSTTHYARCDEYLGARRSWM</sequence>
<keyword evidence="3" id="KW-1185">Reference proteome</keyword>
<comment type="caution">
    <text evidence="2">The sequence shown here is derived from an EMBL/GenBank/DDBJ whole genome shotgun (WGS) entry which is preliminary data.</text>
</comment>
<dbReference type="EMBL" id="VCMV01000054">
    <property type="protein sequence ID" value="KAB0264904.1"/>
    <property type="molecule type" value="Genomic_DNA"/>
</dbReference>
<protein>
    <recommendedName>
        <fullName evidence="1">Aminoglycoside phosphotransferase domain-containing protein</fullName>
    </recommendedName>
</protein>
<feature type="domain" description="Aminoglycoside phosphotransferase" evidence="1">
    <location>
        <begin position="27"/>
        <end position="143"/>
    </location>
</feature>
<dbReference type="SUPFAM" id="SSF56112">
    <property type="entry name" value="Protein kinase-like (PK-like)"/>
    <property type="match status" value="1"/>
</dbReference>
<proteinExistence type="predicted"/>
<reference evidence="2 3" key="1">
    <citation type="journal article" date="2019" name="Microorganisms">
        <title>Genome Insights into the Novel Species Microvirga brassicacearum, a Rapeseed Endophyte with Biotechnological Potential.</title>
        <authorList>
            <person name="Jimenez-Gomez A."/>
            <person name="Saati-Santamaria Z."/>
            <person name="Igual J.M."/>
            <person name="Rivas R."/>
            <person name="Mateos P.F."/>
            <person name="Garcia-Fraile P."/>
        </authorList>
    </citation>
    <scope>NUCLEOTIDE SEQUENCE [LARGE SCALE GENOMIC DNA]</scope>
    <source>
        <strain evidence="2 3">CDVBN77</strain>
    </source>
</reference>
<dbReference type="InterPro" id="IPR002575">
    <property type="entry name" value="Aminoglycoside_PTrfase"/>
</dbReference>
<dbReference type="Pfam" id="PF01636">
    <property type="entry name" value="APH"/>
    <property type="match status" value="1"/>
</dbReference>
<dbReference type="OrthoDB" id="241498at2"/>
<evidence type="ECO:0000313" key="2">
    <source>
        <dbReference type="EMBL" id="KAB0264904.1"/>
    </source>
</evidence>
<dbReference type="InterPro" id="IPR011009">
    <property type="entry name" value="Kinase-like_dom_sf"/>
</dbReference>